<dbReference type="AlphaFoldDB" id="A0A9R0HXK8"/>
<reference evidence="3" key="1">
    <citation type="journal article" date="2021" name="Nat. Commun.">
        <title>Genomic analyses provide insights into spinach domestication and the genetic basis of agronomic traits.</title>
        <authorList>
            <person name="Cai X."/>
            <person name="Sun X."/>
            <person name="Xu C."/>
            <person name="Sun H."/>
            <person name="Wang X."/>
            <person name="Ge C."/>
            <person name="Zhang Z."/>
            <person name="Wang Q."/>
            <person name="Fei Z."/>
            <person name="Jiao C."/>
            <person name="Wang Q."/>
        </authorList>
    </citation>
    <scope>NUCLEOTIDE SEQUENCE [LARGE SCALE GENOMIC DNA]</scope>
    <source>
        <strain evidence="3">cv. Varoflay</strain>
    </source>
</reference>
<accession>A0A9R0HXK8</accession>
<sequence length="406" mass="46412">MKFTPSSASSSSSSSFNENLCKSKGNVFGCFSAVLSRILCSKSLPTHPSDPIETDINQHFSKIDKIGVDGSATPNVVARLMGLDSMPEMSSNLSQIFPVPIPITRSKSMDSDDFREKTEEMQHRRVKTSVSFRETPDFFELEDGDFFVLNFEKRGKNQINGSNFGYSEVGIKGNTRRRRRRDKCGRKQRRNRDEQSKDRVFSNEERLTLKLSPQNPPKIDAFFDAQKQSYHLSPIKDNISRKKEELDGIKARRKKKKEIFSSTDEAECDSDNSSPVSVLDHITDFIISDPEVTTSEEDARLEGCESVSRNCTTSQSNENCKRETDGNGERNVGLKRRDYKIHENAEMLRRICRMAESEVHNSNWKYRRLLKADELEDTALDFSQRIFDQLVTELIDQLVGLECQQI</sequence>
<evidence type="ECO:0000259" key="2">
    <source>
        <dbReference type="Pfam" id="PF14383"/>
    </source>
</evidence>
<dbReference type="KEGG" id="soe:110777414"/>
<evidence type="ECO:0000256" key="1">
    <source>
        <dbReference type="SAM" id="MobiDB-lite"/>
    </source>
</evidence>
<organism evidence="3 4">
    <name type="scientific">Spinacia oleracea</name>
    <name type="common">Spinach</name>
    <dbReference type="NCBI Taxonomy" id="3562"/>
    <lineage>
        <taxon>Eukaryota</taxon>
        <taxon>Viridiplantae</taxon>
        <taxon>Streptophyta</taxon>
        <taxon>Embryophyta</taxon>
        <taxon>Tracheophyta</taxon>
        <taxon>Spermatophyta</taxon>
        <taxon>Magnoliopsida</taxon>
        <taxon>eudicotyledons</taxon>
        <taxon>Gunneridae</taxon>
        <taxon>Pentapetalae</taxon>
        <taxon>Caryophyllales</taxon>
        <taxon>Chenopodiaceae</taxon>
        <taxon>Chenopodioideae</taxon>
        <taxon>Anserineae</taxon>
        <taxon>Spinacia</taxon>
    </lineage>
</organism>
<proteinExistence type="predicted"/>
<dbReference type="Proteomes" id="UP000813463">
    <property type="component" value="Chromosome 1"/>
</dbReference>
<feature type="domain" description="DUF3741" evidence="2">
    <location>
        <begin position="71"/>
        <end position="89"/>
    </location>
</feature>
<dbReference type="PANTHER" id="PTHR35499:SF1">
    <property type="entry name" value="DUF3741 DOMAIN-CONTAINING PROTEIN"/>
    <property type="match status" value="1"/>
</dbReference>
<feature type="compositionally biased region" description="Basic residues" evidence="1">
    <location>
        <begin position="174"/>
        <end position="190"/>
    </location>
</feature>
<dbReference type="GeneID" id="110777414"/>
<dbReference type="Pfam" id="PF14383">
    <property type="entry name" value="VARLMGL"/>
    <property type="match status" value="1"/>
</dbReference>
<dbReference type="InterPro" id="IPR032795">
    <property type="entry name" value="DUF3741-assoc"/>
</dbReference>
<reference evidence="4" key="2">
    <citation type="submission" date="2025-08" db="UniProtKB">
        <authorList>
            <consortium name="RefSeq"/>
        </authorList>
    </citation>
    <scope>IDENTIFICATION</scope>
    <source>
        <tissue evidence="4">Leaf</tissue>
    </source>
</reference>
<dbReference type="RefSeq" id="XP_021837709.2">
    <property type="nucleotide sequence ID" value="XM_021982017.2"/>
</dbReference>
<protein>
    <submittedName>
        <fullName evidence="4">Uncharacterized protein isoform X1</fullName>
    </submittedName>
</protein>
<feature type="region of interest" description="Disordered" evidence="1">
    <location>
        <begin position="162"/>
        <end position="201"/>
    </location>
</feature>
<evidence type="ECO:0000313" key="4">
    <source>
        <dbReference type="RefSeq" id="XP_021837709.2"/>
    </source>
</evidence>
<feature type="compositionally biased region" description="Basic and acidic residues" evidence="1">
    <location>
        <begin position="191"/>
        <end position="201"/>
    </location>
</feature>
<dbReference type="PANTHER" id="PTHR35499">
    <property type="entry name" value="OS05G0128300 PROTEIN"/>
    <property type="match status" value="1"/>
</dbReference>
<gene>
    <name evidence="4" type="primary">LOC110777414</name>
</gene>
<name>A0A9R0HXK8_SPIOL</name>
<evidence type="ECO:0000313" key="3">
    <source>
        <dbReference type="Proteomes" id="UP000813463"/>
    </source>
</evidence>
<keyword evidence="3" id="KW-1185">Reference proteome</keyword>